<evidence type="ECO:0000313" key="1">
    <source>
        <dbReference type="EMBL" id="MDY3557591.1"/>
    </source>
</evidence>
<evidence type="ECO:0000313" key="2">
    <source>
        <dbReference type="Proteomes" id="UP001272242"/>
    </source>
</evidence>
<dbReference type="EMBL" id="JAXBLV010000001">
    <property type="protein sequence ID" value="MDY3557591.1"/>
    <property type="molecule type" value="Genomic_DNA"/>
</dbReference>
<dbReference type="RefSeq" id="WP_320684644.1">
    <property type="nucleotide sequence ID" value="NZ_JAXBLV010000001.1"/>
</dbReference>
<accession>A0ABU5EV38</accession>
<gene>
    <name evidence="1" type="ORF">R5W23_000118</name>
</gene>
<name>A0ABU5EV38_9BACT</name>
<dbReference type="Proteomes" id="UP001272242">
    <property type="component" value="Unassembled WGS sequence"/>
</dbReference>
<comment type="caution">
    <text evidence="1">The sequence shown here is derived from an EMBL/GenBank/DDBJ whole genome shotgun (WGS) entry which is preliminary data.</text>
</comment>
<protein>
    <submittedName>
        <fullName evidence="1">Uncharacterized protein</fullName>
    </submittedName>
</protein>
<organism evidence="1 2">
    <name type="scientific">Gemmata algarum</name>
    <dbReference type="NCBI Taxonomy" id="2975278"/>
    <lineage>
        <taxon>Bacteria</taxon>
        <taxon>Pseudomonadati</taxon>
        <taxon>Planctomycetota</taxon>
        <taxon>Planctomycetia</taxon>
        <taxon>Gemmatales</taxon>
        <taxon>Gemmataceae</taxon>
        <taxon>Gemmata</taxon>
    </lineage>
</organism>
<reference evidence="2" key="1">
    <citation type="journal article" date="2023" name="Mar. Drugs">
        <title>Gemmata algarum, a Novel Planctomycete Isolated from an Algal Mat, Displays Antimicrobial Activity.</title>
        <authorList>
            <person name="Kumar G."/>
            <person name="Kallscheuer N."/>
            <person name="Kashif M."/>
            <person name="Ahamad S."/>
            <person name="Jagadeeshwari U."/>
            <person name="Pannikurungottu S."/>
            <person name="Haufschild T."/>
            <person name="Kabuu M."/>
            <person name="Sasikala C."/>
            <person name="Jogler C."/>
            <person name="Ramana C."/>
        </authorList>
    </citation>
    <scope>NUCLEOTIDE SEQUENCE [LARGE SCALE GENOMIC DNA]</scope>
    <source>
        <strain evidence="2">JC673</strain>
    </source>
</reference>
<proteinExistence type="predicted"/>
<keyword evidence="2" id="KW-1185">Reference proteome</keyword>
<sequence length="128" mass="14914">MTLLDYYYEGNDDRSEGERARDEAFERRRWSRAALVRRMQRAFIRHLLDHGPNSTDRLRELVAIPTGTDPRIVGYVARSLSSDLGITHRVWSTKTARKVAHARHLEVWAVIDSEKARVWLDTHPEFTG</sequence>